<sequence>MSRVRKKLWVVCGLSVLLVIGTTLAVWHQHIQHTNHLEADTIKAQVVENFTPSEPKDTVTKDVSFKNEGTTDVFVRVAYVETWEKKDKNNETMLLSNQLSGKDVATKNWTDSFSADWQDGGDGWFYYKYVLPAGGSTAKILNNVTFPDYMQEAYQNYGDADYSLYFKVEMLQASTGDATLNKDTVNQEASQTVFGKSADVDYKTNAVTWQ</sequence>
<evidence type="ECO:0000313" key="2">
    <source>
        <dbReference type="Proteomes" id="UP000289664"/>
    </source>
</evidence>
<organism evidence="1 2">
    <name type="scientific">Clostridium scindens (strain ATCC 35704 / DSM 5676 / VPI 13733 / 19)</name>
    <dbReference type="NCBI Taxonomy" id="411468"/>
    <lineage>
        <taxon>Bacteria</taxon>
        <taxon>Bacillati</taxon>
        <taxon>Bacillota</taxon>
        <taxon>Clostridia</taxon>
        <taxon>Lachnospirales</taxon>
        <taxon>Lachnospiraceae</taxon>
    </lineage>
</organism>
<accession>B0NIS9</accession>
<dbReference type="KEGG" id="csci:HDCHBGLK_02676"/>
<dbReference type="InterPro" id="IPR024008">
    <property type="entry name" value="BsaA"/>
</dbReference>
<dbReference type="EMBL" id="CP036170">
    <property type="protein sequence ID" value="QBF75267.1"/>
    <property type="molecule type" value="Genomic_DNA"/>
</dbReference>
<reference evidence="1 2" key="1">
    <citation type="journal article" date="2019" name="Appl. Environ. Microbiol.">
        <title>Clostridium scindens ATCC 35704: integration of nutritional requirements, the complete genome sequence, and global transcriptional responses to bile acids.</title>
        <authorList>
            <person name="Devendran S."/>
            <person name="Shrestha R."/>
            <person name="Alves J.M.P."/>
            <person name="Wolf P.G."/>
            <person name="Ly L."/>
            <person name="Hernandez A.G."/>
            <person name="Mendez-Garcia C."/>
            <person name="Inboden A."/>
            <person name="Wiley J."/>
            <person name="Paul O."/>
            <person name="Allen A."/>
            <person name="Springer E."/>
            <person name="Wright C.L."/>
            <person name="Fields C.J."/>
            <person name="Daniel S.L."/>
            <person name="Ridlon J.M."/>
        </authorList>
    </citation>
    <scope>NUCLEOTIDE SEQUENCE [LARGE SCALE GENOMIC DNA]</scope>
    <source>
        <strain evidence="1 2">ATCC 35704</strain>
    </source>
</reference>
<dbReference type="AlphaFoldDB" id="B0NIS9"/>
<dbReference type="RefSeq" id="WP_004608073.1">
    <property type="nucleotide sequence ID" value="NZ_CP036170.1"/>
</dbReference>
<proteinExistence type="predicted"/>
<gene>
    <name evidence="1" type="ORF">HDCHBGLK_02676</name>
</gene>
<dbReference type="OrthoDB" id="2063096at2"/>
<dbReference type="eggNOG" id="ENOG5030M6S">
    <property type="taxonomic scope" value="Bacteria"/>
</dbReference>
<dbReference type="NCBIfam" id="TIGR04090">
    <property type="entry name" value="exp_by_SipW_IV"/>
    <property type="match status" value="1"/>
</dbReference>
<dbReference type="Proteomes" id="UP000289664">
    <property type="component" value="Chromosome"/>
</dbReference>
<keyword evidence="2" id="KW-1185">Reference proteome</keyword>
<name>B0NIS9_CLOS5</name>
<protein>
    <submittedName>
        <fullName evidence="1">Uncharacterized protein</fullName>
    </submittedName>
</protein>
<evidence type="ECO:0000313" key="1">
    <source>
        <dbReference type="EMBL" id="QBF75267.1"/>
    </source>
</evidence>
<dbReference type="STRING" id="411468.CLOSCI_03408"/>
<dbReference type="HOGENOM" id="CLU_1259612_0_0_9"/>
<dbReference type="GeneID" id="62696868"/>